<dbReference type="PRINTS" id="PR00153">
    <property type="entry name" value="CSAPPISMRASE"/>
</dbReference>
<dbReference type="InterPro" id="IPR029000">
    <property type="entry name" value="Cyclophilin-like_dom_sf"/>
</dbReference>
<comment type="similarity">
    <text evidence="1">Belongs to the cyclophilin-type PPIase family.</text>
</comment>
<comment type="function">
    <text evidence="1">PPIases accelerate the folding of proteins. It catalyzes the cis-trans isomerization of proline imidic peptide bonds in oligopeptides.</text>
</comment>
<dbReference type="PROSITE" id="PS50072">
    <property type="entry name" value="CSA_PPIASE_2"/>
    <property type="match status" value="1"/>
</dbReference>
<feature type="non-terminal residue" evidence="6">
    <location>
        <position position="1"/>
    </location>
</feature>
<dbReference type="Gene3D" id="2.40.100.10">
    <property type="entry name" value="Cyclophilin-like"/>
    <property type="match status" value="2"/>
</dbReference>
<keyword evidence="4" id="KW-0472">Membrane</keyword>
<dbReference type="SUPFAM" id="SSF50891">
    <property type="entry name" value="Cyclophilin-like"/>
    <property type="match status" value="1"/>
</dbReference>
<keyword evidence="4" id="KW-1133">Transmembrane helix</keyword>
<dbReference type="GO" id="GO:0016018">
    <property type="term" value="F:cyclosporin A binding"/>
    <property type="evidence" value="ECO:0007669"/>
    <property type="project" value="TreeGrafter"/>
</dbReference>
<feature type="coiled-coil region" evidence="2">
    <location>
        <begin position="237"/>
        <end position="290"/>
    </location>
</feature>
<feature type="transmembrane region" description="Helical" evidence="4">
    <location>
        <begin position="28"/>
        <end position="53"/>
    </location>
</feature>
<feature type="region of interest" description="Disordered" evidence="3">
    <location>
        <begin position="1"/>
        <end position="22"/>
    </location>
</feature>
<reference evidence="6" key="1">
    <citation type="submission" date="2018-07" db="EMBL/GenBank/DDBJ databases">
        <title>Annotation of Aphanomyces astaci genome assembly.</title>
        <authorList>
            <person name="Studholme D.J."/>
        </authorList>
    </citation>
    <scope>NUCLEOTIDE SEQUENCE [LARGE SCALE GENOMIC DNA]</scope>
    <source>
        <strain evidence="6">Pc</strain>
    </source>
</reference>
<dbReference type="Pfam" id="PF00160">
    <property type="entry name" value="Pro_isomerase"/>
    <property type="match status" value="2"/>
</dbReference>
<accession>A0A425D0Y8</accession>
<name>A0A425D0Y8_APHAT</name>
<dbReference type="AlphaFoldDB" id="A0A425D0Y8"/>
<evidence type="ECO:0000256" key="4">
    <source>
        <dbReference type="SAM" id="Phobius"/>
    </source>
</evidence>
<comment type="caution">
    <text evidence="6">The sequence shown here is derived from an EMBL/GenBank/DDBJ whole genome shotgun (WGS) entry which is preliminary data.</text>
</comment>
<keyword evidence="4" id="KW-0812">Transmembrane</keyword>
<gene>
    <name evidence="6" type="ORF">B5M09_004806</name>
</gene>
<keyword evidence="1" id="KW-0413">Isomerase</keyword>
<dbReference type="GO" id="GO:0005737">
    <property type="term" value="C:cytoplasm"/>
    <property type="evidence" value="ECO:0007669"/>
    <property type="project" value="TreeGrafter"/>
</dbReference>
<dbReference type="VEuPathDB" id="FungiDB:H257_14950"/>
<dbReference type="GO" id="GO:0006457">
    <property type="term" value="P:protein folding"/>
    <property type="evidence" value="ECO:0007669"/>
    <property type="project" value="TreeGrafter"/>
</dbReference>
<evidence type="ECO:0000313" key="7">
    <source>
        <dbReference type="Proteomes" id="UP000284702"/>
    </source>
</evidence>
<keyword evidence="1" id="KW-0697">Rotamase</keyword>
<evidence type="ECO:0000259" key="5">
    <source>
        <dbReference type="PROSITE" id="PS50072"/>
    </source>
</evidence>
<evidence type="ECO:0000256" key="2">
    <source>
        <dbReference type="SAM" id="Coils"/>
    </source>
</evidence>
<protein>
    <recommendedName>
        <fullName evidence="1">Peptidyl-prolyl cis-trans isomerase</fullName>
        <shortName evidence="1">PPIase</shortName>
        <ecNumber evidence="1">5.2.1.8</ecNumber>
    </recommendedName>
</protein>
<proteinExistence type="inferred from homology"/>
<dbReference type="PANTHER" id="PTHR11071">
    <property type="entry name" value="PEPTIDYL-PROLYL CIS-TRANS ISOMERASE"/>
    <property type="match status" value="1"/>
</dbReference>
<keyword evidence="7" id="KW-1185">Reference proteome</keyword>
<evidence type="ECO:0000313" key="6">
    <source>
        <dbReference type="EMBL" id="RQM22927.1"/>
    </source>
</evidence>
<dbReference type="EC" id="5.2.1.8" evidence="1"/>
<dbReference type="PANTHER" id="PTHR11071:SF561">
    <property type="entry name" value="PEPTIDYL-PROLYL CIS-TRANS ISOMERASE D-RELATED"/>
    <property type="match status" value="1"/>
</dbReference>
<keyword evidence="2" id="KW-0175">Coiled coil</keyword>
<dbReference type="Proteomes" id="UP000284702">
    <property type="component" value="Unassembled WGS sequence"/>
</dbReference>
<evidence type="ECO:0000256" key="1">
    <source>
        <dbReference type="RuleBase" id="RU363019"/>
    </source>
</evidence>
<feature type="compositionally biased region" description="Polar residues" evidence="3">
    <location>
        <begin position="7"/>
        <end position="17"/>
    </location>
</feature>
<dbReference type="GO" id="GO:0003755">
    <property type="term" value="F:peptidyl-prolyl cis-trans isomerase activity"/>
    <property type="evidence" value="ECO:0007669"/>
    <property type="project" value="UniProtKB-UniRule"/>
</dbReference>
<feature type="domain" description="PPIase cyclophilin-type" evidence="5">
    <location>
        <begin position="78"/>
        <end position="218"/>
    </location>
</feature>
<sequence length="293" mass="32072">AKKRACFSTTSSNNTKLPTPLDAPTSGLGLGTAVLFGGLFAAGYFVGTSIGVLPNYQSIKRQFGLGNDVELNVRSKVFFDVSIDGRDAGKVVMGLYDDVQPKTVANFVALCTGEASLPNQPLHYKNSPFHRIIPNFMYTMCVVADNAFIHIYISMFLGPNTNGSQFFICTANTEWLDGKHVVFGKVIQGMDVVEKVSSYGASPHGRPSADIRIKNCGRYTDEEEAEAVETSSAATSVEEMQERLDTLREVEAQFKDKKDSVDATLYSQVLGDIVAEKRRLKLELKKAKKESTT</sequence>
<organism evidence="6 7">
    <name type="scientific">Aphanomyces astaci</name>
    <name type="common">Crayfish plague agent</name>
    <dbReference type="NCBI Taxonomy" id="112090"/>
    <lineage>
        <taxon>Eukaryota</taxon>
        <taxon>Sar</taxon>
        <taxon>Stramenopiles</taxon>
        <taxon>Oomycota</taxon>
        <taxon>Saprolegniomycetes</taxon>
        <taxon>Saprolegniales</taxon>
        <taxon>Verrucalvaceae</taxon>
        <taxon>Aphanomyces</taxon>
    </lineage>
</organism>
<dbReference type="InterPro" id="IPR002130">
    <property type="entry name" value="Cyclophilin-type_PPIase_dom"/>
</dbReference>
<dbReference type="EMBL" id="MZMZ02003065">
    <property type="protein sequence ID" value="RQM22927.1"/>
    <property type="molecule type" value="Genomic_DNA"/>
</dbReference>
<comment type="catalytic activity">
    <reaction evidence="1">
        <text>[protein]-peptidylproline (omega=180) = [protein]-peptidylproline (omega=0)</text>
        <dbReference type="Rhea" id="RHEA:16237"/>
        <dbReference type="Rhea" id="RHEA-COMP:10747"/>
        <dbReference type="Rhea" id="RHEA-COMP:10748"/>
        <dbReference type="ChEBI" id="CHEBI:83833"/>
        <dbReference type="ChEBI" id="CHEBI:83834"/>
        <dbReference type="EC" id="5.2.1.8"/>
    </reaction>
</comment>
<evidence type="ECO:0000256" key="3">
    <source>
        <dbReference type="SAM" id="MobiDB-lite"/>
    </source>
</evidence>